<dbReference type="Proteomes" id="UP000018426">
    <property type="component" value="Unassembled WGS sequence"/>
</dbReference>
<proteinExistence type="predicted"/>
<reference evidence="1 2" key="1">
    <citation type="submission" date="2013-02" db="EMBL/GenBank/DDBJ databases">
        <title>The Genome Sequence of Acinetobacter parvus NIPH 1103.</title>
        <authorList>
            <consortium name="The Broad Institute Genome Sequencing Platform"/>
            <consortium name="The Broad Institute Genome Sequencing Center for Infectious Disease"/>
            <person name="Cerqueira G."/>
            <person name="Feldgarden M."/>
            <person name="Courvalin P."/>
            <person name="Perichon B."/>
            <person name="Grillot-Courvalin C."/>
            <person name="Clermont D."/>
            <person name="Rocha E."/>
            <person name="Yoon E.-J."/>
            <person name="Nemec A."/>
            <person name="Walker B."/>
            <person name="Young S.K."/>
            <person name="Zeng Q."/>
            <person name="Gargeya S."/>
            <person name="Fitzgerald M."/>
            <person name="Haas B."/>
            <person name="Abouelleil A."/>
            <person name="Alvarado L."/>
            <person name="Arachchi H.M."/>
            <person name="Berlin A.M."/>
            <person name="Chapman S.B."/>
            <person name="Dewar J."/>
            <person name="Goldberg J."/>
            <person name="Griggs A."/>
            <person name="Gujja S."/>
            <person name="Hansen M."/>
            <person name="Howarth C."/>
            <person name="Imamovic A."/>
            <person name="Larimer J."/>
            <person name="McCowan C."/>
            <person name="Murphy C."/>
            <person name="Neiman D."/>
            <person name="Pearson M."/>
            <person name="Priest M."/>
            <person name="Roberts A."/>
            <person name="Saif S."/>
            <person name="Shea T."/>
            <person name="Sisk P."/>
            <person name="Sykes S."/>
            <person name="Wortman J."/>
            <person name="Nusbaum C."/>
            <person name="Birren B."/>
        </authorList>
    </citation>
    <scope>NUCLEOTIDE SEQUENCE [LARGE SCALE GENOMIC DNA]</scope>
    <source>
        <strain evidence="1 2">NIPH 1103</strain>
    </source>
</reference>
<dbReference type="Pfam" id="PF04294">
    <property type="entry name" value="VanW"/>
    <property type="match status" value="1"/>
</dbReference>
<evidence type="ECO:0000313" key="2">
    <source>
        <dbReference type="Proteomes" id="UP000018426"/>
    </source>
</evidence>
<dbReference type="InterPro" id="IPR052913">
    <property type="entry name" value="Glycopeptide_resist_protein"/>
</dbReference>
<dbReference type="InterPro" id="IPR007391">
    <property type="entry name" value="Vancomycin_resist_VanW"/>
</dbReference>
<accession>N8RHF5</accession>
<dbReference type="HOGENOM" id="CLU_072547_1_0_6"/>
<organism evidence="1 2">
    <name type="scientific">Acinetobacter parvus NIPH 1103</name>
    <dbReference type="NCBI Taxonomy" id="1217671"/>
    <lineage>
        <taxon>Bacteria</taxon>
        <taxon>Pseudomonadati</taxon>
        <taxon>Pseudomonadota</taxon>
        <taxon>Gammaproteobacteria</taxon>
        <taxon>Moraxellales</taxon>
        <taxon>Moraxellaceae</taxon>
        <taxon>Acinetobacter</taxon>
    </lineage>
</organism>
<protein>
    <recommendedName>
        <fullName evidence="3">Vancomycin resistance protein</fullName>
    </recommendedName>
</protein>
<evidence type="ECO:0008006" key="3">
    <source>
        <dbReference type="Google" id="ProtNLM"/>
    </source>
</evidence>
<gene>
    <name evidence="1" type="ORF">F989_01349</name>
</gene>
<dbReference type="RefSeq" id="WP_004678551.1">
    <property type="nucleotide sequence ID" value="NZ_KB849226.1"/>
</dbReference>
<sequence length="253" mass="29721">MQWKTDGRQYAQSFHSNPLTFRVKKHQSVLIRKLGDSEQRWQKNKVINLKIASERISTIPIKPNETFSFCQLVGLPTIKQGYVEGMELSFGQARGGIGGGICQIANLIHWLVLHSPLEVIQRSQHSFDPFPDQGRVLPFGSGAAIFYNYIDYQFYNPTEYTFQINLWFSEKCLEGELRCSHDLGYIYHVFEKNHRFVKVGESYYRQNEIWRHKKEKYKSGEIIETECMTKNFAKLMYKPQQIDAEYQYVDDVH</sequence>
<evidence type="ECO:0000313" key="1">
    <source>
        <dbReference type="EMBL" id="ENU33502.1"/>
    </source>
</evidence>
<dbReference type="AlphaFoldDB" id="N8RHF5"/>
<dbReference type="PANTHER" id="PTHR35788">
    <property type="entry name" value="EXPORTED PROTEIN-RELATED"/>
    <property type="match status" value="1"/>
</dbReference>
<dbReference type="PANTHER" id="PTHR35788:SF1">
    <property type="entry name" value="EXPORTED PROTEIN"/>
    <property type="match status" value="1"/>
</dbReference>
<name>N8RHF5_9GAMM</name>
<comment type="caution">
    <text evidence="1">The sequence shown here is derived from an EMBL/GenBank/DDBJ whole genome shotgun (WGS) entry which is preliminary data.</text>
</comment>
<dbReference type="PATRIC" id="fig|1217671.3.peg.1340"/>
<dbReference type="EMBL" id="APOL01000024">
    <property type="protein sequence ID" value="ENU33502.1"/>
    <property type="molecule type" value="Genomic_DNA"/>
</dbReference>